<reference evidence="1" key="1">
    <citation type="journal article" date="2014" name="Front. Microbiol.">
        <title>High frequency of phylogenetically diverse reductive dehalogenase-homologous genes in deep subseafloor sedimentary metagenomes.</title>
        <authorList>
            <person name="Kawai M."/>
            <person name="Futagami T."/>
            <person name="Toyoda A."/>
            <person name="Takaki Y."/>
            <person name="Nishi S."/>
            <person name="Hori S."/>
            <person name="Arai W."/>
            <person name="Tsubouchi T."/>
            <person name="Morono Y."/>
            <person name="Uchiyama I."/>
            <person name="Ito T."/>
            <person name="Fujiyama A."/>
            <person name="Inagaki F."/>
            <person name="Takami H."/>
        </authorList>
    </citation>
    <scope>NUCLEOTIDE SEQUENCE</scope>
    <source>
        <strain evidence="1">Expedition CK06-06</strain>
    </source>
</reference>
<sequence length="61" mass="7038">MNDIDEQFNVNVSKAKEKIAKARKNRIPTDSDINEDNIEVLFNKIKTLETEVKKILDHLGI</sequence>
<gene>
    <name evidence="1" type="ORF">S12H4_03291</name>
</gene>
<proteinExistence type="predicted"/>
<evidence type="ECO:0000313" key="1">
    <source>
        <dbReference type="EMBL" id="GAI70844.1"/>
    </source>
</evidence>
<organism evidence="1">
    <name type="scientific">marine sediment metagenome</name>
    <dbReference type="NCBI Taxonomy" id="412755"/>
    <lineage>
        <taxon>unclassified sequences</taxon>
        <taxon>metagenomes</taxon>
        <taxon>ecological metagenomes</taxon>
    </lineage>
</organism>
<name>X1SSN7_9ZZZZ</name>
<protein>
    <submittedName>
        <fullName evidence="1">Uncharacterized protein</fullName>
    </submittedName>
</protein>
<accession>X1SSN7</accession>
<comment type="caution">
    <text evidence="1">The sequence shown here is derived from an EMBL/GenBank/DDBJ whole genome shotgun (WGS) entry which is preliminary data.</text>
</comment>
<dbReference type="EMBL" id="BARW01000908">
    <property type="protein sequence ID" value="GAI70844.1"/>
    <property type="molecule type" value="Genomic_DNA"/>
</dbReference>
<dbReference type="AlphaFoldDB" id="X1SSN7"/>